<evidence type="ECO:0000313" key="2">
    <source>
        <dbReference type="EMBL" id="ATL32243.1"/>
    </source>
</evidence>
<sequence length="443" mass="48548">MTHRGSRVLHVGSLARVEGEGALHLSVHDGAVTDARLRIYEPPRFFEAFLRGRVYTEPPDITARVCGICPVAYQLSACAAIEDACHVTVDPALRELRRLLYCGEWIESQTLHIYLLHAPDFLGCDGAVELARTARAHVERGLRLKQAGNAVLELLGGRAIHPVNVRLGGFHRTPTRHELKPLAEQLKRAADDAWQTVSWVAGFDFPDAETDADLFALAAPGTYAIETGTPAVLRADGTLSTFPLHAFLDRVHEEHLPHSTALHSTLDGRRHLTGSLARFAISGRWLSRTAVEAARAAGLGDPYEGVACRNPFRSILVRAVEVVYAVDEALRIIDTYEPPRHPHTEVPPVAGTGHGATEAPRGLLYHRYLLDSEGAVADACLVPPTAQNQGAIEDDLRRIAQAAIDEHDASDEELTRLCERAIRNHDPCISCSTHFLDLTIERT</sequence>
<feature type="binding site" evidence="1">
    <location>
        <position position="47"/>
    </location>
    <ligand>
        <name>Mg(2+)</name>
        <dbReference type="ChEBI" id="CHEBI:18420"/>
    </ligand>
</feature>
<accession>A0A291QLA7</accession>
<reference evidence="2 3" key="1">
    <citation type="submission" date="2017-08" db="EMBL/GenBank/DDBJ databases">
        <title>Complete Genome Sequence of Streptomyces formicae KY5, the formicamycin producer.</title>
        <authorList>
            <person name="Holmes N.A."/>
            <person name="Devine R."/>
            <person name="Qin Z."/>
            <person name="Seipke R.F."/>
            <person name="Wilkinson B."/>
            <person name="Hutchings M.I."/>
        </authorList>
    </citation>
    <scope>NUCLEOTIDE SEQUENCE [LARGE SCALE GENOMIC DNA]</scope>
    <source>
        <strain evidence="2 3">KY5</strain>
    </source>
</reference>
<keyword evidence="1" id="KW-0479">Metal-binding</keyword>
<dbReference type="PANTHER" id="PTHR43600:SF4">
    <property type="entry name" value="CYTOSOLIC NIFE-HYDROGENASE, ALPHA SUBUNIT"/>
    <property type="match status" value="1"/>
</dbReference>
<protein>
    <submittedName>
        <fullName evidence="2">Cytochrome-C3 hydrogenase alpha chain</fullName>
    </submittedName>
</protein>
<dbReference type="PANTHER" id="PTHR43600">
    <property type="entry name" value="COENZYME F420 HYDROGENASE, SUBUNIT ALPHA"/>
    <property type="match status" value="1"/>
</dbReference>
<keyword evidence="3" id="KW-1185">Reference proteome</keyword>
<feature type="binding site" evidence="1">
    <location>
        <position position="69"/>
    </location>
    <ligand>
        <name>Fe cation</name>
        <dbReference type="ChEBI" id="CHEBI:24875"/>
    </ligand>
</feature>
<feature type="binding site" evidence="1">
    <location>
        <position position="381"/>
    </location>
    <ligand>
        <name>Mg(2+)</name>
        <dbReference type="ChEBI" id="CHEBI:18420"/>
    </ligand>
</feature>
<feature type="binding site" evidence="1">
    <location>
        <position position="69"/>
    </location>
    <ligand>
        <name>Ni(2+)</name>
        <dbReference type="ChEBI" id="CHEBI:49786"/>
    </ligand>
</feature>
<organism evidence="2 3">
    <name type="scientific">Streptomyces formicae</name>
    <dbReference type="NCBI Taxonomy" id="1616117"/>
    <lineage>
        <taxon>Bacteria</taxon>
        <taxon>Bacillati</taxon>
        <taxon>Actinomycetota</taxon>
        <taxon>Actinomycetes</taxon>
        <taxon>Kitasatosporales</taxon>
        <taxon>Streptomycetaceae</taxon>
        <taxon>Streptomyces</taxon>
    </lineage>
</organism>
<dbReference type="EMBL" id="CP022685">
    <property type="protein sequence ID" value="ATL32243.1"/>
    <property type="molecule type" value="Genomic_DNA"/>
</dbReference>
<dbReference type="Proteomes" id="UP000221011">
    <property type="component" value="Chromosome"/>
</dbReference>
<dbReference type="RefSeq" id="WP_098246226.1">
    <property type="nucleotide sequence ID" value="NZ_CP022685.1"/>
</dbReference>
<dbReference type="GO" id="GO:0016151">
    <property type="term" value="F:nickel cation binding"/>
    <property type="evidence" value="ECO:0007669"/>
    <property type="project" value="InterPro"/>
</dbReference>
<comment type="cofactor">
    <cofactor evidence="1">
        <name>Fe cation</name>
        <dbReference type="ChEBI" id="CHEBI:24875"/>
    </cofactor>
</comment>
<dbReference type="InterPro" id="IPR001501">
    <property type="entry name" value="Ni-dep_hyd_lsu"/>
</dbReference>
<feature type="binding site" evidence="1">
    <location>
        <position position="66"/>
    </location>
    <ligand>
        <name>Ni(2+)</name>
        <dbReference type="ChEBI" id="CHEBI:49786"/>
    </ligand>
</feature>
<evidence type="ECO:0000313" key="3">
    <source>
        <dbReference type="Proteomes" id="UP000221011"/>
    </source>
</evidence>
<feature type="binding site" evidence="1">
    <location>
        <position position="434"/>
    </location>
    <ligand>
        <name>Mg(2+)</name>
        <dbReference type="ChEBI" id="CHEBI:18420"/>
    </ligand>
</feature>
<dbReference type="Pfam" id="PF00374">
    <property type="entry name" value="NiFeSe_Hases"/>
    <property type="match status" value="2"/>
</dbReference>
<feature type="binding site" evidence="1">
    <location>
        <position position="431"/>
    </location>
    <ligand>
        <name>Fe cation</name>
        <dbReference type="ChEBI" id="CHEBI:24875"/>
    </ligand>
</feature>
<name>A0A291QLA7_9ACTN</name>
<keyword evidence="1" id="KW-0460">Magnesium</keyword>
<gene>
    <name evidence="2" type="ORF">KY5_7225</name>
</gene>
<dbReference type="InterPro" id="IPR029014">
    <property type="entry name" value="NiFe-Hase_large"/>
</dbReference>
<evidence type="ECO:0000256" key="1">
    <source>
        <dbReference type="PIRSR" id="PIRSR601501-1"/>
    </source>
</evidence>
<dbReference type="KEGG" id="sfk:KY5_7225"/>
<dbReference type="SUPFAM" id="SSF56762">
    <property type="entry name" value="HydB/Nqo4-like"/>
    <property type="match status" value="1"/>
</dbReference>
<keyword evidence="1" id="KW-0533">Nickel</keyword>
<comment type="cofactor">
    <cofactor evidence="1">
        <name>Ni(2+)</name>
        <dbReference type="ChEBI" id="CHEBI:49786"/>
    </cofactor>
</comment>
<feature type="binding site" evidence="1">
    <location>
        <position position="428"/>
    </location>
    <ligand>
        <name>Ni(2+)</name>
        <dbReference type="ChEBI" id="CHEBI:49786"/>
    </ligand>
</feature>
<keyword evidence="1" id="KW-0408">Iron</keyword>
<dbReference type="Gene3D" id="1.10.645.10">
    <property type="entry name" value="Cytochrome-c3 Hydrogenase, chain B"/>
    <property type="match status" value="1"/>
</dbReference>
<dbReference type="AlphaFoldDB" id="A0A291QLA7"/>
<proteinExistence type="predicted"/>